<protein>
    <submittedName>
        <fullName evidence="3">Reverse transcriptase domain-containing protein</fullName>
    </submittedName>
</protein>
<dbReference type="InterPro" id="IPR015925">
    <property type="entry name" value="Ryanodine_IP3_receptor"/>
</dbReference>
<dbReference type="GO" id="GO:0005886">
    <property type="term" value="C:plasma membrane"/>
    <property type="evidence" value="ECO:0007669"/>
    <property type="project" value="TreeGrafter"/>
</dbReference>
<dbReference type="GO" id="GO:0005789">
    <property type="term" value="C:endoplasmic reticulum membrane"/>
    <property type="evidence" value="ECO:0007669"/>
    <property type="project" value="TreeGrafter"/>
</dbReference>
<evidence type="ECO:0000313" key="3">
    <source>
        <dbReference type="WBParaSite" id="GPUH_0001618501-mRNA-1"/>
    </source>
</evidence>
<dbReference type="GO" id="GO:0005509">
    <property type="term" value="F:calcium ion binding"/>
    <property type="evidence" value="ECO:0007669"/>
    <property type="project" value="TreeGrafter"/>
</dbReference>
<dbReference type="PANTHER" id="PTHR13715:SF102">
    <property type="entry name" value="INOSITOL 1,4,5-TRISPHOSPHATE RECEPTOR"/>
    <property type="match status" value="1"/>
</dbReference>
<dbReference type="GO" id="GO:0030667">
    <property type="term" value="C:secretory granule membrane"/>
    <property type="evidence" value="ECO:0007669"/>
    <property type="project" value="TreeGrafter"/>
</dbReference>
<dbReference type="GO" id="GO:0016529">
    <property type="term" value="C:sarcoplasmic reticulum"/>
    <property type="evidence" value="ECO:0007669"/>
    <property type="project" value="TreeGrafter"/>
</dbReference>
<reference evidence="1 2" key="2">
    <citation type="submission" date="2018-11" db="EMBL/GenBank/DDBJ databases">
        <authorList>
            <consortium name="Pathogen Informatics"/>
        </authorList>
    </citation>
    <scope>NUCLEOTIDE SEQUENCE [LARGE SCALE GENOMIC DNA]</scope>
</reference>
<dbReference type="OrthoDB" id="5813481at2759"/>
<reference evidence="3" key="1">
    <citation type="submission" date="2016-06" db="UniProtKB">
        <authorList>
            <consortium name="WormBaseParasite"/>
        </authorList>
    </citation>
    <scope>IDENTIFICATION</scope>
</reference>
<evidence type="ECO:0000313" key="2">
    <source>
        <dbReference type="Proteomes" id="UP000271098"/>
    </source>
</evidence>
<name>A0A183E5C2_9BILA</name>
<dbReference type="GO" id="GO:0051209">
    <property type="term" value="P:release of sequestered calcium ion into cytosol"/>
    <property type="evidence" value="ECO:0007669"/>
    <property type="project" value="TreeGrafter"/>
</dbReference>
<gene>
    <name evidence="1" type="ORF">GPUH_LOCUS16163</name>
</gene>
<organism evidence="3">
    <name type="scientific">Gongylonema pulchrum</name>
    <dbReference type="NCBI Taxonomy" id="637853"/>
    <lineage>
        <taxon>Eukaryota</taxon>
        <taxon>Metazoa</taxon>
        <taxon>Ecdysozoa</taxon>
        <taxon>Nematoda</taxon>
        <taxon>Chromadorea</taxon>
        <taxon>Rhabditida</taxon>
        <taxon>Spirurina</taxon>
        <taxon>Spiruromorpha</taxon>
        <taxon>Spiruroidea</taxon>
        <taxon>Gongylonematidae</taxon>
        <taxon>Gongylonema</taxon>
    </lineage>
</organism>
<dbReference type="WBParaSite" id="GPUH_0001618501-mRNA-1">
    <property type="protein sequence ID" value="GPUH_0001618501-mRNA-1"/>
    <property type="gene ID" value="GPUH_0001618501"/>
</dbReference>
<sequence>MIAIFKDNRELCQNVTEELIAHIVNMIEHKARSAVFIEFLQSIVIVHEKEIESTQEKTAQEICSASDDVRVFYADSASFEQLVKLMQDTRPEELNADHSLRYHIELVRLLALCTRGRNSTTELKCASQLSMDHIVRVVTSPYCLVESPNISRTSFVPVVTPSEVETAIRSMKLNKAAGLDSVRVEELKSEGETIKKKALSTIYPGSHTEFTFNNDLILTEVKRSVKESDICSPKAFNSALEGVFGSVDAADGINIDGAKLRMLLFAEGVVLVAENPQLLQNLLNELVAKINKVGLTVNIDKTKTYCPQFDMKLYNSIGLVDRYTYLGQAVQMNSDLDIEITRWIRPEWILSPSSAIYFATKKLPYLQKQQFLIRSYYQLCYTDVKHGILRLLKKEN</sequence>
<dbReference type="PANTHER" id="PTHR13715">
    <property type="entry name" value="RYANODINE RECEPTOR AND IP3 RECEPTOR"/>
    <property type="match status" value="1"/>
</dbReference>
<dbReference type="EMBL" id="UYRT01083373">
    <property type="protein sequence ID" value="VDN27374.1"/>
    <property type="molecule type" value="Genomic_DNA"/>
</dbReference>
<dbReference type="GO" id="GO:0070679">
    <property type="term" value="F:inositol 1,4,5 trisphosphate binding"/>
    <property type="evidence" value="ECO:0007669"/>
    <property type="project" value="TreeGrafter"/>
</dbReference>
<proteinExistence type="predicted"/>
<evidence type="ECO:0000313" key="1">
    <source>
        <dbReference type="EMBL" id="VDN27374.1"/>
    </source>
</evidence>
<dbReference type="AlphaFoldDB" id="A0A183E5C2"/>
<dbReference type="GO" id="GO:0035091">
    <property type="term" value="F:phosphatidylinositol binding"/>
    <property type="evidence" value="ECO:0007669"/>
    <property type="project" value="TreeGrafter"/>
</dbReference>
<dbReference type="Proteomes" id="UP000271098">
    <property type="component" value="Unassembled WGS sequence"/>
</dbReference>
<keyword evidence="2" id="KW-1185">Reference proteome</keyword>
<accession>A0A183E5C2</accession>
<dbReference type="GO" id="GO:0005220">
    <property type="term" value="F:inositol 1,4,5-trisphosphate-gated calcium channel activity"/>
    <property type="evidence" value="ECO:0007669"/>
    <property type="project" value="TreeGrafter"/>
</dbReference>